<name>A0A1S8N3D3_CLOSA</name>
<dbReference type="Pfam" id="PF12643">
    <property type="entry name" value="MazG-like"/>
    <property type="match status" value="1"/>
</dbReference>
<dbReference type="AlphaFoldDB" id="A0A1S8N3D3"/>
<accession>A0A1S8N3D3</accession>
<organism evidence="1 2">
    <name type="scientific">Clostridium saccharobutylicum</name>
    <dbReference type="NCBI Taxonomy" id="169679"/>
    <lineage>
        <taxon>Bacteria</taxon>
        <taxon>Bacillati</taxon>
        <taxon>Bacillota</taxon>
        <taxon>Clostridia</taxon>
        <taxon>Eubacteriales</taxon>
        <taxon>Clostridiaceae</taxon>
        <taxon>Clostridium</taxon>
    </lineage>
</organism>
<dbReference type="Proteomes" id="UP000191154">
    <property type="component" value="Unassembled WGS sequence"/>
</dbReference>
<evidence type="ECO:0000313" key="1">
    <source>
        <dbReference type="EMBL" id="OOM11036.1"/>
    </source>
</evidence>
<dbReference type="GO" id="GO:0009143">
    <property type="term" value="P:nucleoside triphosphate catabolic process"/>
    <property type="evidence" value="ECO:0007669"/>
    <property type="project" value="InterPro"/>
</dbReference>
<dbReference type="InterPro" id="IPR025984">
    <property type="entry name" value="DCTPP"/>
</dbReference>
<dbReference type="EMBL" id="LZYZ01000005">
    <property type="protein sequence ID" value="OOM11036.1"/>
    <property type="molecule type" value="Genomic_DNA"/>
</dbReference>
<reference evidence="1 2" key="1">
    <citation type="submission" date="2016-05" db="EMBL/GenBank/DDBJ databases">
        <title>Microbial solvent formation.</title>
        <authorList>
            <person name="Poehlein A."/>
            <person name="Montoya Solano J.D."/>
            <person name="Flitsch S."/>
            <person name="Krabben P."/>
            <person name="Duerre P."/>
            <person name="Daniel R."/>
        </authorList>
    </citation>
    <scope>NUCLEOTIDE SEQUENCE [LARGE SCALE GENOMIC DNA]</scope>
    <source>
        <strain evidence="1 2">L1-8</strain>
    </source>
</reference>
<comment type="caution">
    <text evidence="1">The sequence shown here is derived from an EMBL/GenBank/DDBJ whole genome shotgun (WGS) entry which is preliminary data.</text>
</comment>
<gene>
    <name evidence="1" type="ORF">CLOSAC_25710</name>
</gene>
<proteinExistence type="predicted"/>
<dbReference type="GO" id="GO:0047429">
    <property type="term" value="F:nucleoside triphosphate diphosphatase activity"/>
    <property type="evidence" value="ECO:0007669"/>
    <property type="project" value="InterPro"/>
</dbReference>
<evidence type="ECO:0000313" key="2">
    <source>
        <dbReference type="Proteomes" id="UP000191154"/>
    </source>
</evidence>
<protein>
    <submittedName>
        <fullName evidence="1">MazG-like family protein</fullName>
    </submittedName>
</protein>
<sequence length="112" mass="12664">MRGGIAMKKDNFNIMTNIKIIEDLKAQLLCIIGEFFRLLTKGNNVARDAILDCISGAIIILYVLGEKLGYEFSDIDHVAKSKLDLGIRAEDCVEKEGRSLSKLKRYIDTRRD</sequence>
<dbReference type="STRING" id="169679.CSACC_45070"/>